<proteinExistence type="predicted"/>
<protein>
    <submittedName>
        <fullName evidence="1">Uncharacterized protein</fullName>
    </submittedName>
</protein>
<reference evidence="1" key="1">
    <citation type="journal article" date="2020" name="mSystems">
        <title>Genome- and Community-Level Interaction Insights into Carbon Utilization and Element Cycling Functions of Hydrothermarchaeota in Hydrothermal Sediment.</title>
        <authorList>
            <person name="Zhou Z."/>
            <person name="Liu Y."/>
            <person name="Xu W."/>
            <person name="Pan J."/>
            <person name="Luo Z.H."/>
            <person name="Li M."/>
        </authorList>
    </citation>
    <scope>NUCLEOTIDE SEQUENCE [LARGE SCALE GENOMIC DNA]</scope>
    <source>
        <strain evidence="1">SpSt-1071</strain>
    </source>
</reference>
<sequence>MRIVLNGRSPLEVDPRDPDRLEVAVGPGPVSEEVLKAAEAILPNDEARGLFRLMVMARTALPPQRLAGEEAYRSLAEELLKGKGGPPAFILAREYLARQGAGTPDRVAAVFATTLEEHPGWATSLEEERRVRTRLYKALMEEGYDAGKVVELANTLLALVHHVRD</sequence>
<dbReference type="EMBL" id="DRXE01000222">
    <property type="protein sequence ID" value="HHM68241.1"/>
    <property type="molecule type" value="Genomic_DNA"/>
</dbReference>
<organism evidence="1">
    <name type="scientific">Thermus caliditerrae</name>
    <dbReference type="NCBI Taxonomy" id="1330700"/>
    <lineage>
        <taxon>Bacteria</taxon>
        <taxon>Thermotogati</taxon>
        <taxon>Deinococcota</taxon>
        <taxon>Deinococci</taxon>
        <taxon>Thermales</taxon>
        <taxon>Thermaceae</taxon>
        <taxon>Thermus</taxon>
    </lineage>
</organism>
<accession>A0A7C5REY7</accession>
<dbReference type="AlphaFoldDB" id="A0A7C5REY7"/>
<gene>
    <name evidence="1" type="ORF">ENM28_05990</name>
</gene>
<comment type="caution">
    <text evidence="1">The sequence shown here is derived from an EMBL/GenBank/DDBJ whole genome shotgun (WGS) entry which is preliminary data.</text>
</comment>
<evidence type="ECO:0000313" key="1">
    <source>
        <dbReference type="EMBL" id="HHM68241.1"/>
    </source>
</evidence>
<name>A0A7C5REY7_9DEIN</name>